<evidence type="ECO:0000256" key="1">
    <source>
        <dbReference type="SAM" id="MobiDB-lite"/>
    </source>
</evidence>
<feature type="region of interest" description="Disordered" evidence="1">
    <location>
        <begin position="65"/>
        <end position="108"/>
    </location>
</feature>
<comment type="caution">
    <text evidence="2">The sequence shown here is derived from an EMBL/GenBank/DDBJ whole genome shotgun (WGS) entry which is preliminary data.</text>
</comment>
<protein>
    <submittedName>
        <fullName evidence="2">Uncharacterized protein</fullName>
    </submittedName>
</protein>
<evidence type="ECO:0000313" key="3">
    <source>
        <dbReference type="Proteomes" id="UP000777482"/>
    </source>
</evidence>
<accession>A0A9P6W7H9</accession>
<dbReference type="EMBL" id="PUHQ01000012">
    <property type="protein sequence ID" value="KAG0664770.1"/>
    <property type="molecule type" value="Genomic_DNA"/>
</dbReference>
<evidence type="ECO:0000313" key="2">
    <source>
        <dbReference type="EMBL" id="KAG0664770.1"/>
    </source>
</evidence>
<proteinExistence type="predicted"/>
<name>A0A9P6W7H9_RHOMI</name>
<sequence>MGLTSAKLPAPLRLHAQPGSIRPLSTAEAHAHLAAFLASDASTLVAGAAGTGATRASIVRLVKGLKESLDAPKPATVDTKDSNKDSKKRRKGGDDGGQKDKKRRKTVA</sequence>
<organism evidence="2 3">
    <name type="scientific">Rhodotorula mucilaginosa</name>
    <name type="common">Yeast</name>
    <name type="synonym">Rhodotorula rubra</name>
    <dbReference type="NCBI Taxonomy" id="5537"/>
    <lineage>
        <taxon>Eukaryota</taxon>
        <taxon>Fungi</taxon>
        <taxon>Dikarya</taxon>
        <taxon>Basidiomycota</taxon>
        <taxon>Pucciniomycotina</taxon>
        <taxon>Microbotryomycetes</taxon>
        <taxon>Sporidiobolales</taxon>
        <taxon>Sporidiobolaceae</taxon>
        <taxon>Rhodotorula</taxon>
    </lineage>
</organism>
<reference evidence="2 3" key="1">
    <citation type="submission" date="2020-11" db="EMBL/GenBank/DDBJ databases">
        <title>Kefir isolates.</title>
        <authorList>
            <person name="Marcisauskas S."/>
            <person name="Kim Y."/>
            <person name="Blasche S."/>
        </authorList>
    </citation>
    <scope>NUCLEOTIDE SEQUENCE [LARGE SCALE GENOMIC DNA]</scope>
    <source>
        <strain evidence="2 3">KR</strain>
    </source>
</reference>
<gene>
    <name evidence="2" type="ORF">C6P46_000907</name>
</gene>
<dbReference type="AlphaFoldDB" id="A0A9P6W7H9"/>
<keyword evidence="3" id="KW-1185">Reference proteome</keyword>
<dbReference type="Proteomes" id="UP000777482">
    <property type="component" value="Unassembled WGS sequence"/>
</dbReference>